<dbReference type="EMBL" id="CANHGI010000005">
    <property type="protein sequence ID" value="CAI5451181.1"/>
    <property type="molecule type" value="Genomic_DNA"/>
</dbReference>
<feature type="domain" description="G-protein coupled receptors family 1 profile" evidence="6">
    <location>
        <begin position="42"/>
        <end position="356"/>
    </location>
</feature>
<protein>
    <recommendedName>
        <fullName evidence="6">G-protein coupled receptors family 1 profile domain-containing protein</fullName>
    </recommendedName>
</protein>
<evidence type="ECO:0000256" key="3">
    <source>
        <dbReference type="ARBA" id="ARBA00022989"/>
    </source>
</evidence>
<feature type="transmembrane region" description="Helical" evidence="5">
    <location>
        <begin position="207"/>
        <end position="230"/>
    </location>
</feature>
<organism evidence="7 8">
    <name type="scientific">Caenorhabditis angaria</name>
    <dbReference type="NCBI Taxonomy" id="860376"/>
    <lineage>
        <taxon>Eukaryota</taxon>
        <taxon>Metazoa</taxon>
        <taxon>Ecdysozoa</taxon>
        <taxon>Nematoda</taxon>
        <taxon>Chromadorea</taxon>
        <taxon>Rhabditida</taxon>
        <taxon>Rhabditina</taxon>
        <taxon>Rhabditomorpha</taxon>
        <taxon>Rhabditoidea</taxon>
        <taxon>Rhabditidae</taxon>
        <taxon>Peloderinae</taxon>
        <taxon>Caenorhabditis</taxon>
    </lineage>
</organism>
<dbReference type="Proteomes" id="UP001152747">
    <property type="component" value="Unassembled WGS sequence"/>
</dbReference>
<evidence type="ECO:0000256" key="2">
    <source>
        <dbReference type="ARBA" id="ARBA00022692"/>
    </source>
</evidence>
<evidence type="ECO:0000313" key="7">
    <source>
        <dbReference type="EMBL" id="CAI5451181.1"/>
    </source>
</evidence>
<comment type="caution">
    <text evidence="7">The sequence shown here is derived from an EMBL/GenBank/DDBJ whole genome shotgun (WGS) entry which is preliminary data.</text>
</comment>
<keyword evidence="2 5" id="KW-0812">Transmembrane</keyword>
<evidence type="ECO:0000256" key="1">
    <source>
        <dbReference type="ARBA" id="ARBA00004370"/>
    </source>
</evidence>
<feature type="transmembrane region" description="Helical" evidence="5">
    <location>
        <begin position="149"/>
        <end position="167"/>
    </location>
</feature>
<keyword evidence="3 5" id="KW-1133">Transmembrane helix</keyword>
<reference evidence="7" key="1">
    <citation type="submission" date="2022-11" db="EMBL/GenBank/DDBJ databases">
        <authorList>
            <person name="Kikuchi T."/>
        </authorList>
    </citation>
    <scope>NUCLEOTIDE SEQUENCE</scope>
    <source>
        <strain evidence="7">PS1010</strain>
    </source>
</reference>
<dbReference type="GO" id="GO:0016020">
    <property type="term" value="C:membrane"/>
    <property type="evidence" value="ECO:0007669"/>
    <property type="project" value="UniProtKB-SubCell"/>
</dbReference>
<dbReference type="OrthoDB" id="5790572at2759"/>
<name>A0A9P1N7Q9_9PELO</name>
<feature type="transmembrane region" description="Helical" evidence="5">
    <location>
        <begin position="101"/>
        <end position="128"/>
    </location>
</feature>
<keyword evidence="8" id="KW-1185">Reference proteome</keyword>
<gene>
    <name evidence="7" type="ORF">CAMP_LOCUS13818</name>
</gene>
<feature type="transmembrane region" description="Helical" evidence="5">
    <location>
        <begin position="62"/>
        <end position="81"/>
    </location>
</feature>
<evidence type="ECO:0000259" key="6">
    <source>
        <dbReference type="PROSITE" id="PS50262"/>
    </source>
</evidence>
<dbReference type="InterPro" id="IPR017452">
    <property type="entry name" value="GPCR_Rhodpsn_7TM"/>
</dbReference>
<evidence type="ECO:0000313" key="8">
    <source>
        <dbReference type="Proteomes" id="UP001152747"/>
    </source>
</evidence>
<keyword evidence="4 5" id="KW-0472">Membrane</keyword>
<sequence>MNDSNATANFSAEECGMAEEYTLTRFALISIASIISCLGVAGNTVLIIIFSKKQQNSNTPATLYPSVLACLDFAICTEYILLFGVDAIFSYLEIDSLFIIYYIYIIPVYILARITQLAIPYMLIFATLERLFWTSKNKSPILKAFHSTTGRHITVVLALLMCMIVRIPTAFSVEVKEFEDCTYFFHSKSTGPQLWAEESNAYYIFDYYVMTVAQTVVPFVLLLVLNMVIVKRMFSDSLQKEAIVTEVSYKEDRLLTARPVHKSSTISAMGLSFPPLKSMSPAVRSAVFTMGAIVASYLISNSLHLILTWLERRKSTLLMGEDENGPTNISSNFHTYFSDLVSFTYMFTSAIRILIYYFCNPKIRNDLLDFLADRKGAVYL</sequence>
<dbReference type="PANTHER" id="PTHR46709:SF14">
    <property type="entry name" value="G-PROTEIN COUPLED RECEPTORS FAMILY 1 PROFILE DOMAIN-CONTAINING PROTEIN"/>
    <property type="match status" value="1"/>
</dbReference>
<accession>A0A9P1N7Q9</accession>
<feature type="transmembrane region" description="Helical" evidence="5">
    <location>
        <begin position="340"/>
        <end position="359"/>
    </location>
</feature>
<dbReference type="PANTHER" id="PTHR46709">
    <property type="entry name" value="PROTEIN CBG23488-RELATED"/>
    <property type="match status" value="1"/>
</dbReference>
<evidence type="ECO:0000256" key="5">
    <source>
        <dbReference type="SAM" id="Phobius"/>
    </source>
</evidence>
<comment type="subcellular location">
    <subcellularLocation>
        <location evidence="1">Membrane</location>
    </subcellularLocation>
</comment>
<dbReference type="SUPFAM" id="SSF81321">
    <property type="entry name" value="Family A G protein-coupled receptor-like"/>
    <property type="match status" value="1"/>
</dbReference>
<dbReference type="Gene3D" id="1.20.1070.10">
    <property type="entry name" value="Rhodopsin 7-helix transmembrane proteins"/>
    <property type="match status" value="1"/>
</dbReference>
<feature type="transmembrane region" description="Helical" evidence="5">
    <location>
        <begin position="26"/>
        <end position="50"/>
    </location>
</feature>
<dbReference type="PROSITE" id="PS50262">
    <property type="entry name" value="G_PROTEIN_RECEP_F1_2"/>
    <property type="match status" value="1"/>
</dbReference>
<feature type="transmembrane region" description="Helical" evidence="5">
    <location>
        <begin position="286"/>
        <end position="310"/>
    </location>
</feature>
<proteinExistence type="predicted"/>
<evidence type="ECO:0000256" key="4">
    <source>
        <dbReference type="ARBA" id="ARBA00023136"/>
    </source>
</evidence>
<dbReference type="AlphaFoldDB" id="A0A9P1N7Q9"/>